<reference evidence="2" key="1">
    <citation type="journal article" date="2020" name="Fungal Divers.">
        <title>Resolving the Mortierellaceae phylogeny through synthesis of multi-gene phylogenetics and phylogenomics.</title>
        <authorList>
            <person name="Vandepol N."/>
            <person name="Liber J."/>
            <person name="Desiro A."/>
            <person name="Na H."/>
            <person name="Kennedy M."/>
            <person name="Barry K."/>
            <person name="Grigoriev I.V."/>
            <person name="Miller A.N."/>
            <person name="O'Donnell K."/>
            <person name="Stajich J.E."/>
            <person name="Bonito G."/>
        </authorList>
    </citation>
    <scope>NUCLEOTIDE SEQUENCE</scope>
    <source>
        <strain evidence="2">NRRL 2769</strain>
    </source>
</reference>
<organism evidence="2 3">
    <name type="scientific">Entomortierella chlamydospora</name>
    <dbReference type="NCBI Taxonomy" id="101097"/>
    <lineage>
        <taxon>Eukaryota</taxon>
        <taxon>Fungi</taxon>
        <taxon>Fungi incertae sedis</taxon>
        <taxon>Mucoromycota</taxon>
        <taxon>Mortierellomycotina</taxon>
        <taxon>Mortierellomycetes</taxon>
        <taxon>Mortierellales</taxon>
        <taxon>Mortierellaceae</taxon>
        <taxon>Entomortierella</taxon>
    </lineage>
</organism>
<proteinExistence type="predicted"/>
<gene>
    <name evidence="2" type="ORF">BGZ80_005149</name>
</gene>
<dbReference type="EMBL" id="JAAAID010002557">
    <property type="protein sequence ID" value="KAG0006757.1"/>
    <property type="molecule type" value="Genomic_DNA"/>
</dbReference>
<sequence>MTRSLIPLVAGILALVSFVHAGHGPMGPRRIHRHGEVLTALNKAVNAPVNIIPGRGHGQVWEIMETKDEEFVHIYQMDSGLFLAPQNREDPMPYTPLVLSPFPQKWKLVECEDCHEDEDMYLIELNEKIDGKTMVLDNSRIHVYPPMAGLVPKERGNRKQMWEFEDATGGHHRRNRPQWE</sequence>
<dbReference type="Proteomes" id="UP000703661">
    <property type="component" value="Unassembled WGS sequence"/>
</dbReference>
<name>A0A9P6SV82_9FUNG</name>
<accession>A0A9P6SV82</accession>
<evidence type="ECO:0000256" key="1">
    <source>
        <dbReference type="SAM" id="SignalP"/>
    </source>
</evidence>
<keyword evidence="3" id="KW-1185">Reference proteome</keyword>
<evidence type="ECO:0000313" key="2">
    <source>
        <dbReference type="EMBL" id="KAG0006757.1"/>
    </source>
</evidence>
<evidence type="ECO:0008006" key="4">
    <source>
        <dbReference type="Google" id="ProtNLM"/>
    </source>
</evidence>
<evidence type="ECO:0000313" key="3">
    <source>
        <dbReference type="Proteomes" id="UP000703661"/>
    </source>
</evidence>
<protein>
    <recommendedName>
        <fullName evidence="4">Ricin B lectin domain-containing protein</fullName>
    </recommendedName>
</protein>
<feature type="signal peptide" evidence="1">
    <location>
        <begin position="1"/>
        <end position="21"/>
    </location>
</feature>
<keyword evidence="1" id="KW-0732">Signal</keyword>
<comment type="caution">
    <text evidence="2">The sequence shown here is derived from an EMBL/GenBank/DDBJ whole genome shotgun (WGS) entry which is preliminary data.</text>
</comment>
<dbReference type="AlphaFoldDB" id="A0A9P6SV82"/>
<dbReference type="Gene3D" id="2.80.10.50">
    <property type="match status" value="1"/>
</dbReference>
<feature type="chain" id="PRO_5040478912" description="Ricin B lectin domain-containing protein" evidence="1">
    <location>
        <begin position="22"/>
        <end position="180"/>
    </location>
</feature>